<evidence type="ECO:0000313" key="2">
    <source>
        <dbReference type="EMBL" id="KAL0118516.1"/>
    </source>
</evidence>
<accession>A0AAW2FWW3</accession>
<evidence type="ECO:0008006" key="4">
    <source>
        <dbReference type="Google" id="ProtNLM"/>
    </source>
</evidence>
<name>A0AAW2FWW3_9HYME</name>
<reference evidence="2 3" key="1">
    <citation type="submission" date="2023-03" db="EMBL/GenBank/DDBJ databases">
        <title>High recombination rates correlate with genetic variation in Cardiocondyla obscurior ants.</title>
        <authorList>
            <person name="Errbii M."/>
        </authorList>
    </citation>
    <scope>NUCLEOTIDE SEQUENCE [LARGE SCALE GENOMIC DNA]</scope>
    <source>
        <strain evidence="2">Alpha-2009</strain>
        <tissue evidence="2">Whole body</tissue>
    </source>
</reference>
<proteinExistence type="predicted"/>
<keyword evidence="1" id="KW-0175">Coiled coil</keyword>
<protein>
    <recommendedName>
        <fullName evidence="4">Kinetochore protein SPC25</fullName>
    </recommendedName>
</protein>
<dbReference type="AlphaFoldDB" id="A0AAW2FWW3"/>
<gene>
    <name evidence="2" type="ORF">PUN28_009289</name>
</gene>
<keyword evidence="3" id="KW-1185">Reference proteome</keyword>
<sequence length="248" mass="29664">MDIEEFKCNLFDVFQKDDYTILNKLISSCQEFRLSVDAKIKQRHLYEKECNEKKSLNVNKMSELQKKIGTIKFDIDKVILEQKLIDKKKSTAIRTQDSLKEELKKGKDQREALSLQMVDLQIEKEERRGKQLLQWDAIKRALRVYKVNLDIHIDLEQTNDCQYIKFSFFKTSQMTKDKYFIQLSCNNNHWKIHQIEPKLKKEHLKEASAYQDSPEHTTVTDITLFLYQIRRIFLKYYNVRQNEGKAVT</sequence>
<dbReference type="EMBL" id="JADYXP020000008">
    <property type="protein sequence ID" value="KAL0118516.1"/>
    <property type="molecule type" value="Genomic_DNA"/>
</dbReference>
<comment type="caution">
    <text evidence="2">The sequence shown here is derived from an EMBL/GenBank/DDBJ whole genome shotgun (WGS) entry which is preliminary data.</text>
</comment>
<evidence type="ECO:0000256" key="1">
    <source>
        <dbReference type="SAM" id="Coils"/>
    </source>
</evidence>
<evidence type="ECO:0000313" key="3">
    <source>
        <dbReference type="Proteomes" id="UP001430953"/>
    </source>
</evidence>
<organism evidence="2 3">
    <name type="scientific">Cardiocondyla obscurior</name>
    <dbReference type="NCBI Taxonomy" id="286306"/>
    <lineage>
        <taxon>Eukaryota</taxon>
        <taxon>Metazoa</taxon>
        <taxon>Ecdysozoa</taxon>
        <taxon>Arthropoda</taxon>
        <taxon>Hexapoda</taxon>
        <taxon>Insecta</taxon>
        <taxon>Pterygota</taxon>
        <taxon>Neoptera</taxon>
        <taxon>Endopterygota</taxon>
        <taxon>Hymenoptera</taxon>
        <taxon>Apocrita</taxon>
        <taxon>Aculeata</taxon>
        <taxon>Formicoidea</taxon>
        <taxon>Formicidae</taxon>
        <taxon>Myrmicinae</taxon>
        <taxon>Cardiocondyla</taxon>
    </lineage>
</organism>
<dbReference type="Proteomes" id="UP001430953">
    <property type="component" value="Unassembled WGS sequence"/>
</dbReference>
<feature type="coiled-coil region" evidence="1">
    <location>
        <begin position="96"/>
        <end position="123"/>
    </location>
</feature>